<keyword evidence="4 7" id="KW-0378">Hydrolase</keyword>
<evidence type="ECO:0000256" key="7">
    <source>
        <dbReference type="RuleBase" id="RU366073"/>
    </source>
</evidence>
<evidence type="ECO:0000256" key="4">
    <source>
        <dbReference type="ARBA" id="ARBA00022801"/>
    </source>
</evidence>
<accession>A0ABN3U0V9</accession>
<dbReference type="SUPFAM" id="SSF55486">
    <property type="entry name" value="Metalloproteases ('zincins'), catalytic domain"/>
    <property type="match status" value="1"/>
</dbReference>
<dbReference type="EC" id="3.4.24.-" evidence="7"/>
<keyword evidence="3" id="KW-0479">Metal-binding</keyword>
<comment type="subcellular location">
    <subcellularLocation>
        <location evidence="7">Secreted</location>
    </subcellularLocation>
</comment>
<dbReference type="InterPro" id="IPR001570">
    <property type="entry name" value="Peptidase_M4_C_domain"/>
</dbReference>
<evidence type="ECO:0000256" key="3">
    <source>
        <dbReference type="ARBA" id="ARBA00022723"/>
    </source>
</evidence>
<dbReference type="Gene3D" id="1.10.390.10">
    <property type="entry name" value="Neutral Protease Domain 2"/>
    <property type="match status" value="1"/>
</dbReference>
<evidence type="ECO:0000256" key="5">
    <source>
        <dbReference type="ARBA" id="ARBA00022833"/>
    </source>
</evidence>
<comment type="caution">
    <text evidence="10">The sequence shown here is derived from an EMBL/GenBank/DDBJ whole genome shotgun (WGS) entry which is preliminary data.</text>
</comment>
<evidence type="ECO:0000313" key="11">
    <source>
        <dbReference type="Proteomes" id="UP001500886"/>
    </source>
</evidence>
<dbReference type="InterPro" id="IPR023612">
    <property type="entry name" value="Peptidase_M4"/>
</dbReference>
<keyword evidence="7" id="KW-0964">Secreted</keyword>
<keyword evidence="6 7" id="KW-0482">Metalloprotease</keyword>
<comment type="cofactor">
    <cofactor evidence="7">
        <name>Zn(2+)</name>
        <dbReference type="ChEBI" id="CHEBI:29105"/>
    </cofactor>
</comment>
<dbReference type="Proteomes" id="UP001500886">
    <property type="component" value="Unassembled WGS sequence"/>
</dbReference>
<dbReference type="Gene3D" id="3.10.170.10">
    <property type="match status" value="1"/>
</dbReference>
<comment type="function">
    <text evidence="7">Extracellular zinc metalloprotease.</text>
</comment>
<evidence type="ECO:0000259" key="8">
    <source>
        <dbReference type="Pfam" id="PF01447"/>
    </source>
</evidence>
<reference evidence="10 11" key="1">
    <citation type="journal article" date="2019" name="Int. J. Syst. Evol. Microbiol.">
        <title>The Global Catalogue of Microorganisms (GCM) 10K type strain sequencing project: providing services to taxonomists for standard genome sequencing and annotation.</title>
        <authorList>
            <consortium name="The Broad Institute Genomics Platform"/>
            <consortium name="The Broad Institute Genome Sequencing Center for Infectious Disease"/>
            <person name="Wu L."/>
            <person name="Ma J."/>
        </authorList>
    </citation>
    <scope>NUCLEOTIDE SEQUENCE [LARGE SCALE GENOMIC DNA]</scope>
    <source>
        <strain evidence="10 11">JCM 4542</strain>
    </source>
</reference>
<comment type="similarity">
    <text evidence="1 7">Belongs to the peptidase M4 family.</text>
</comment>
<dbReference type="Pfam" id="PF01447">
    <property type="entry name" value="Peptidase_M4"/>
    <property type="match status" value="1"/>
</dbReference>
<dbReference type="InterPro" id="IPR027268">
    <property type="entry name" value="Peptidase_M4/M1_CTD_sf"/>
</dbReference>
<dbReference type="EMBL" id="BAAASL010000019">
    <property type="protein sequence ID" value="GAA2722041.1"/>
    <property type="molecule type" value="Genomic_DNA"/>
</dbReference>
<dbReference type="PANTHER" id="PTHR33794">
    <property type="entry name" value="BACILLOLYSIN"/>
    <property type="match status" value="1"/>
</dbReference>
<keyword evidence="2 7" id="KW-0645">Protease</keyword>
<evidence type="ECO:0000256" key="2">
    <source>
        <dbReference type="ARBA" id="ARBA00022670"/>
    </source>
</evidence>
<sequence length="348" mass="36928">MAALMASAVSVPAEARPATGVARTAATGCGTGVGRVPLETTQDPATGRWRLDDPVRGHHRTYDLRGATGGPGVLVTDDDNVWCDGAQQADAVAAHYINSVVWDYFLTSHGRRGVRGDGTGSCSQVHYGAAYTSAFWADDKGCMVWGSGVNRPNDLLRIEVGAHEMAHGVTAATADLAFSGESGALNEATSDIFAAAVEFAANNPVDPGDYLFGERTDITGDHVDRRMDRPSWDGRSKDYWYPGIERLDVQSASGPADHFFYLLAEGSGRKVVGGVVYDSPTYDGKPVAGIGREAAARIWYHALTTYMRADTTYHGARDLTLKAAADLYGTGSPQHTAVGAAWAAVNVR</sequence>
<feature type="domain" description="Peptidase M4" evidence="8">
    <location>
        <begin position="27"/>
        <end position="170"/>
    </location>
</feature>
<dbReference type="CDD" id="cd09597">
    <property type="entry name" value="M4_TLP"/>
    <property type="match status" value="1"/>
</dbReference>
<dbReference type="PANTHER" id="PTHR33794:SF1">
    <property type="entry name" value="BACILLOLYSIN"/>
    <property type="match status" value="1"/>
</dbReference>
<name>A0ABN3U0V9_9ACTN</name>
<dbReference type="InterPro" id="IPR050728">
    <property type="entry name" value="Zinc_Metalloprotease_M4"/>
</dbReference>
<keyword evidence="11" id="KW-1185">Reference proteome</keyword>
<evidence type="ECO:0000256" key="1">
    <source>
        <dbReference type="ARBA" id="ARBA00009388"/>
    </source>
</evidence>
<keyword evidence="5 7" id="KW-0862">Zinc</keyword>
<evidence type="ECO:0000313" key="10">
    <source>
        <dbReference type="EMBL" id="GAA2722041.1"/>
    </source>
</evidence>
<evidence type="ECO:0000256" key="6">
    <source>
        <dbReference type="ARBA" id="ARBA00023049"/>
    </source>
</evidence>
<protein>
    <recommendedName>
        <fullName evidence="7">Neutral metalloproteinase</fullName>
        <ecNumber evidence="7">3.4.24.-</ecNumber>
    </recommendedName>
</protein>
<organism evidence="10 11">
    <name type="scientific">Streptomyces luteosporeus</name>
    <dbReference type="NCBI Taxonomy" id="173856"/>
    <lineage>
        <taxon>Bacteria</taxon>
        <taxon>Bacillati</taxon>
        <taxon>Actinomycetota</taxon>
        <taxon>Actinomycetes</taxon>
        <taxon>Kitasatosporales</taxon>
        <taxon>Streptomycetaceae</taxon>
        <taxon>Streptomyces</taxon>
    </lineage>
</organism>
<dbReference type="PRINTS" id="PR00730">
    <property type="entry name" value="THERMOLYSIN"/>
</dbReference>
<gene>
    <name evidence="10" type="ORF">GCM10010315_46290</name>
</gene>
<evidence type="ECO:0000259" key="9">
    <source>
        <dbReference type="Pfam" id="PF02868"/>
    </source>
</evidence>
<proteinExistence type="inferred from homology"/>
<dbReference type="Pfam" id="PF02868">
    <property type="entry name" value="Peptidase_M4_C"/>
    <property type="match status" value="1"/>
</dbReference>
<feature type="domain" description="Peptidase M4 C-terminal" evidence="9">
    <location>
        <begin position="174"/>
        <end position="347"/>
    </location>
</feature>
<dbReference type="InterPro" id="IPR013856">
    <property type="entry name" value="Peptidase_M4_domain"/>
</dbReference>